<dbReference type="SUPFAM" id="SSF52540">
    <property type="entry name" value="P-loop containing nucleoside triphosphate hydrolases"/>
    <property type="match status" value="1"/>
</dbReference>
<gene>
    <name evidence="1" type="ORF">S01H1_70249</name>
</gene>
<protein>
    <recommendedName>
        <fullName evidence="2">DNA polymerase III delta N-terminal domain-containing protein</fullName>
    </recommendedName>
</protein>
<dbReference type="GO" id="GO:0006261">
    <property type="term" value="P:DNA-templated DNA replication"/>
    <property type="evidence" value="ECO:0007669"/>
    <property type="project" value="TreeGrafter"/>
</dbReference>
<accession>X0WM42</accession>
<comment type="caution">
    <text evidence="1">The sequence shown here is derived from an EMBL/GenBank/DDBJ whole genome shotgun (WGS) entry which is preliminary data.</text>
</comment>
<organism evidence="1">
    <name type="scientific">marine sediment metagenome</name>
    <dbReference type="NCBI Taxonomy" id="412755"/>
    <lineage>
        <taxon>unclassified sequences</taxon>
        <taxon>metagenomes</taxon>
        <taxon>ecological metagenomes</taxon>
    </lineage>
</organism>
<dbReference type="EMBL" id="BARS01046703">
    <property type="protein sequence ID" value="GAG32019.1"/>
    <property type="molecule type" value="Genomic_DNA"/>
</dbReference>
<dbReference type="AlphaFoldDB" id="X0WM42"/>
<feature type="non-terminal residue" evidence="1">
    <location>
        <position position="69"/>
    </location>
</feature>
<evidence type="ECO:0000313" key="1">
    <source>
        <dbReference type="EMBL" id="GAG32019.1"/>
    </source>
</evidence>
<reference evidence="1" key="1">
    <citation type="journal article" date="2014" name="Front. Microbiol.">
        <title>High frequency of phylogenetically diverse reductive dehalogenase-homologous genes in deep subseafloor sedimentary metagenomes.</title>
        <authorList>
            <person name="Kawai M."/>
            <person name="Futagami T."/>
            <person name="Toyoda A."/>
            <person name="Takaki Y."/>
            <person name="Nishi S."/>
            <person name="Hori S."/>
            <person name="Arai W."/>
            <person name="Tsubouchi T."/>
            <person name="Morono Y."/>
            <person name="Uchiyama I."/>
            <person name="Ito T."/>
            <person name="Fujiyama A."/>
            <person name="Inagaki F."/>
            <person name="Takami H."/>
        </authorList>
    </citation>
    <scope>NUCLEOTIDE SEQUENCE</scope>
    <source>
        <strain evidence="1">Expedition CK06-06</strain>
    </source>
</reference>
<dbReference type="InterPro" id="IPR050238">
    <property type="entry name" value="DNA_Rep/Repair_Clamp_Loader"/>
</dbReference>
<dbReference type="Pfam" id="PF13177">
    <property type="entry name" value="DNA_pol3_delta2"/>
    <property type="match status" value="1"/>
</dbReference>
<dbReference type="PANTHER" id="PTHR11669:SF8">
    <property type="entry name" value="DNA POLYMERASE III SUBUNIT DELTA"/>
    <property type="match status" value="1"/>
</dbReference>
<evidence type="ECO:0008006" key="2">
    <source>
        <dbReference type="Google" id="ProtNLM"/>
    </source>
</evidence>
<dbReference type="PANTHER" id="PTHR11669">
    <property type="entry name" value="REPLICATION FACTOR C / DNA POLYMERASE III GAMMA-TAU SUBUNIT"/>
    <property type="match status" value="1"/>
</dbReference>
<dbReference type="Gene3D" id="3.40.50.300">
    <property type="entry name" value="P-loop containing nucleotide triphosphate hydrolases"/>
    <property type="match status" value="1"/>
</dbReference>
<dbReference type="InterPro" id="IPR027417">
    <property type="entry name" value="P-loop_NTPase"/>
</dbReference>
<proteinExistence type="predicted"/>
<sequence>MIPEESSIKIEQIRDLKRQTGYKLFEGKKKVWIIKEADKLTLEAANSLLKILEEPPPDTVFILISKTQE</sequence>
<name>X0WM42_9ZZZZ</name>